<name>A0A9Q8TZC0_9GAMM</name>
<sequence>MLISLFSSLVFLFIDKGNPKKKRIMYGLGFRVTLGAIILILITYGIFTGQLGNNAPWG</sequence>
<evidence type="ECO:0000256" key="1">
    <source>
        <dbReference type="SAM" id="Phobius"/>
    </source>
</evidence>
<keyword evidence="1" id="KW-0812">Transmembrane</keyword>
<feature type="transmembrane region" description="Helical" evidence="1">
    <location>
        <begin position="28"/>
        <end position="47"/>
    </location>
</feature>
<accession>A0A9Q8TZC0</accession>
<dbReference type="AlphaFoldDB" id="A0A9Q8TZC0"/>
<proteinExistence type="predicted"/>
<dbReference type="EMBL" id="CP097966">
    <property type="protein sequence ID" value="URQ63728.1"/>
    <property type="molecule type" value="Genomic_DNA"/>
</dbReference>
<dbReference type="InterPro" id="IPR021313">
    <property type="entry name" value="DUF2909"/>
</dbReference>
<keyword evidence="3" id="KW-1185">Reference proteome</keyword>
<organism evidence="2 3">
    <name type="scientific">SAR86 cluster bacterium</name>
    <dbReference type="NCBI Taxonomy" id="2030880"/>
    <lineage>
        <taxon>Bacteria</taxon>
        <taxon>Pseudomonadati</taxon>
        <taxon>Pseudomonadota</taxon>
        <taxon>Gammaproteobacteria</taxon>
        <taxon>SAR86 cluster</taxon>
    </lineage>
</organism>
<dbReference type="Proteomes" id="UP001056381">
    <property type="component" value="Chromosome"/>
</dbReference>
<reference evidence="2" key="1">
    <citation type="submission" date="2022-05" db="EMBL/GenBank/DDBJ databases">
        <title>Single-amplified genomics reveal most streamlined microbe among free-living bacteria.</title>
        <authorList>
            <person name="Roda-Garcia J."/>
            <person name="Haro-Moreno J.M."/>
            <person name="Rodriguez-Valera F."/>
            <person name="Almagro-Moreno S."/>
            <person name="Lopez-Perez M."/>
        </authorList>
    </citation>
    <scope>NUCLEOTIDE SEQUENCE</scope>
    <source>
        <strain evidence="2">TMED112-D2-2</strain>
    </source>
</reference>
<gene>
    <name evidence="2" type="ORF">M9B40_00105</name>
</gene>
<evidence type="ECO:0000313" key="2">
    <source>
        <dbReference type="EMBL" id="URQ63728.1"/>
    </source>
</evidence>
<dbReference type="Pfam" id="PF11137">
    <property type="entry name" value="DUF2909"/>
    <property type="match status" value="1"/>
</dbReference>
<evidence type="ECO:0000313" key="3">
    <source>
        <dbReference type="Proteomes" id="UP001056381"/>
    </source>
</evidence>
<protein>
    <submittedName>
        <fullName evidence="2">DUF2909 domain-containing protein</fullName>
    </submittedName>
</protein>
<keyword evidence="1" id="KW-1133">Transmembrane helix</keyword>
<keyword evidence="1" id="KW-0472">Membrane</keyword>